<dbReference type="EMBL" id="APAU02000042">
    <property type="protein sequence ID" value="EUB59581.1"/>
    <property type="molecule type" value="Genomic_DNA"/>
</dbReference>
<protein>
    <recommendedName>
        <fullName evidence="4">Calmodulin-lysine N-methyltransferase</fullName>
        <ecNumber evidence="3">2.1.1.60</ecNumber>
    </recommendedName>
</protein>
<dbReference type="CTD" id="36341323"/>
<dbReference type="Pfam" id="PF10294">
    <property type="entry name" value="Methyltransf_16"/>
    <property type="match status" value="1"/>
</dbReference>
<dbReference type="GO" id="GO:0018025">
    <property type="term" value="F:calmodulin-lysine N-methyltransferase activity"/>
    <property type="evidence" value="ECO:0007669"/>
    <property type="project" value="UniProtKB-EC"/>
</dbReference>
<comment type="caution">
    <text evidence="9">The sequence shown here is derived from an EMBL/GenBank/DDBJ whole genome shotgun (WGS) entry which is preliminary data.</text>
</comment>
<dbReference type="Proteomes" id="UP000019149">
    <property type="component" value="Unassembled WGS sequence"/>
</dbReference>
<dbReference type="GeneID" id="36341323"/>
<evidence type="ECO:0000256" key="2">
    <source>
        <dbReference type="ARBA" id="ARBA00004496"/>
    </source>
</evidence>
<keyword evidence="8" id="KW-0539">Nucleus</keyword>
<evidence type="ECO:0000256" key="1">
    <source>
        <dbReference type="ARBA" id="ARBA00004123"/>
    </source>
</evidence>
<dbReference type="InterPro" id="IPR029063">
    <property type="entry name" value="SAM-dependent_MTases_sf"/>
</dbReference>
<name>W6UFC9_ECHGR</name>
<dbReference type="GO" id="GO:0005634">
    <property type="term" value="C:nucleus"/>
    <property type="evidence" value="ECO:0007669"/>
    <property type="project" value="UniProtKB-SubCell"/>
</dbReference>
<organism evidence="9 10">
    <name type="scientific">Echinococcus granulosus</name>
    <name type="common">Hydatid tapeworm</name>
    <dbReference type="NCBI Taxonomy" id="6210"/>
    <lineage>
        <taxon>Eukaryota</taxon>
        <taxon>Metazoa</taxon>
        <taxon>Spiralia</taxon>
        <taxon>Lophotrochozoa</taxon>
        <taxon>Platyhelminthes</taxon>
        <taxon>Cestoda</taxon>
        <taxon>Eucestoda</taxon>
        <taxon>Cyclophyllidea</taxon>
        <taxon>Taeniidae</taxon>
        <taxon>Echinococcus</taxon>
        <taxon>Echinococcus granulosus group</taxon>
    </lineage>
</organism>
<accession>W6UFC9</accession>
<dbReference type="KEGG" id="egl:EGR_05608"/>
<keyword evidence="7" id="KW-0808">Transferase</keyword>
<proteinExistence type="predicted"/>
<evidence type="ECO:0000313" key="9">
    <source>
        <dbReference type="EMBL" id="EUB59581.1"/>
    </source>
</evidence>
<sequence length="602" mass="66451">MNAKSAENRWRLLRNYVMKPSDTANTNLNCLSSANVFGLFEITRFEEVATAVVWQLSPRTSSASQPLPSLLLGIPKSLPRSCNLKDLVGFDRTGVAVLLWPCELLLAHIFLNPLDVSHHVQFPSPCRRAVELAAGSLGVGGLAMAATYTTLEYLALTDGNEECVRSLESVLRASCRNRTPKMEAVFLRWSETIDKEPYLPEGHEDWRHSFDMVIAADCFFAFHTSSTHGGLLCCIDYLLSTSSGSIFLALAPRRGTTLGNFVGLASSLEMCERFHFKVCLLQPSLVFPGLAGDSEKMIPHLKGLELVARSMSQPAGRMRNDGTSNWPVIKPKVKQLTYYMTPLLLSVIYGNALGRPSASAITTNSIEGTGKYAGQQLGQVPVEHWLTSSHLRLFPLATFAQFSAASVMNFSRRCTAKHSVALDFSSVLANYGTVACTQFWFRQLCCSLCDTVELVMDPLLRTGRENAFPLPSPRILQLKWGSLVVEKVDKATGCLKTSETLKYRDAKLWPGGSQSWDWKKHGTSHRRGIALEDVIDVYDSGAETIVLSMGKMSWLHVPHFVITEVENDGHTVIVKPTQVAMEIYNKLAECGHPVAGLFHTTC</sequence>
<dbReference type="GO" id="GO:0005737">
    <property type="term" value="C:cytoplasm"/>
    <property type="evidence" value="ECO:0007669"/>
    <property type="project" value="UniProtKB-SubCell"/>
</dbReference>
<evidence type="ECO:0000256" key="5">
    <source>
        <dbReference type="ARBA" id="ARBA00022490"/>
    </source>
</evidence>
<dbReference type="OrthoDB" id="413520at2759"/>
<keyword evidence="10" id="KW-1185">Reference proteome</keyword>
<evidence type="ECO:0000256" key="8">
    <source>
        <dbReference type="ARBA" id="ARBA00023242"/>
    </source>
</evidence>
<dbReference type="PANTHER" id="PTHR13539">
    <property type="entry name" value="CALMODULIN-LYSINE N-METHYLTRANSFERASE"/>
    <property type="match status" value="1"/>
</dbReference>
<reference evidence="9 10" key="1">
    <citation type="journal article" date="2013" name="Nat. Genet.">
        <title>The genome of the hydatid tapeworm Echinococcus granulosus.</title>
        <authorList>
            <person name="Zheng H."/>
            <person name="Zhang W."/>
            <person name="Zhang L."/>
            <person name="Zhang Z."/>
            <person name="Li J."/>
            <person name="Lu G."/>
            <person name="Zhu Y."/>
            <person name="Wang Y."/>
            <person name="Huang Y."/>
            <person name="Liu J."/>
            <person name="Kang H."/>
            <person name="Chen J."/>
            <person name="Wang L."/>
            <person name="Chen A."/>
            <person name="Yu S."/>
            <person name="Gao Z."/>
            <person name="Jin L."/>
            <person name="Gu W."/>
            <person name="Wang Z."/>
            <person name="Zhao L."/>
            <person name="Shi B."/>
            <person name="Wen H."/>
            <person name="Lin R."/>
            <person name="Jones M.K."/>
            <person name="Brejova B."/>
            <person name="Vinar T."/>
            <person name="Zhao G."/>
            <person name="McManus D.P."/>
            <person name="Chen Z."/>
            <person name="Zhou Y."/>
            <person name="Wang S."/>
        </authorList>
    </citation>
    <scope>NUCLEOTIDE SEQUENCE [LARGE SCALE GENOMIC DNA]</scope>
</reference>
<keyword evidence="5" id="KW-0963">Cytoplasm</keyword>
<evidence type="ECO:0000256" key="3">
    <source>
        <dbReference type="ARBA" id="ARBA00011914"/>
    </source>
</evidence>
<dbReference type="EC" id="2.1.1.60" evidence="3"/>
<dbReference type="PANTHER" id="PTHR13539:SF3">
    <property type="entry name" value="CALMODULIN-LYSINE N-METHYLTRANSFERASE"/>
    <property type="match status" value="1"/>
</dbReference>
<dbReference type="InterPro" id="IPR025800">
    <property type="entry name" value="CaM-Lys-N-MeTrfase"/>
</dbReference>
<dbReference type="GO" id="GO:0032259">
    <property type="term" value="P:methylation"/>
    <property type="evidence" value="ECO:0007669"/>
    <property type="project" value="UniProtKB-KW"/>
</dbReference>
<dbReference type="InterPro" id="IPR036748">
    <property type="entry name" value="MTH938-like_sf"/>
</dbReference>
<dbReference type="Gene3D" id="3.40.1230.10">
    <property type="entry name" value="MTH938-like"/>
    <property type="match status" value="1"/>
</dbReference>
<dbReference type="OMA" id="WGSITVE"/>
<evidence type="ECO:0000256" key="6">
    <source>
        <dbReference type="ARBA" id="ARBA00022603"/>
    </source>
</evidence>
<dbReference type="STRING" id="6210.W6UFC9"/>
<dbReference type="InterPro" id="IPR019410">
    <property type="entry name" value="Methyltransf_16"/>
</dbReference>
<dbReference type="Gene3D" id="3.40.50.150">
    <property type="entry name" value="Vaccinia Virus protein VP39"/>
    <property type="match status" value="1"/>
</dbReference>
<dbReference type="SUPFAM" id="SSF64076">
    <property type="entry name" value="MTH938-like"/>
    <property type="match status" value="1"/>
</dbReference>
<dbReference type="RefSeq" id="XP_024350777.1">
    <property type="nucleotide sequence ID" value="XM_024494857.1"/>
</dbReference>
<evidence type="ECO:0000256" key="4">
    <source>
        <dbReference type="ARBA" id="ARBA00020594"/>
    </source>
</evidence>
<evidence type="ECO:0000256" key="7">
    <source>
        <dbReference type="ARBA" id="ARBA00022679"/>
    </source>
</evidence>
<dbReference type="AlphaFoldDB" id="W6UFC9"/>
<gene>
    <name evidence="9" type="ORF">EGR_05608</name>
</gene>
<comment type="subcellular location">
    <subcellularLocation>
        <location evidence="2">Cytoplasm</location>
    </subcellularLocation>
    <subcellularLocation>
        <location evidence="1">Nucleus</location>
    </subcellularLocation>
</comment>
<keyword evidence="6" id="KW-0489">Methyltransferase</keyword>
<evidence type="ECO:0000313" key="10">
    <source>
        <dbReference type="Proteomes" id="UP000019149"/>
    </source>
</evidence>